<organism evidence="2 3">
    <name type="scientific">Sphaerochaeta halotolerans</name>
    <dbReference type="NCBI Taxonomy" id="2293840"/>
    <lineage>
        <taxon>Bacteria</taxon>
        <taxon>Pseudomonadati</taxon>
        <taxon>Spirochaetota</taxon>
        <taxon>Spirochaetia</taxon>
        <taxon>Spirochaetales</taxon>
        <taxon>Sphaerochaetaceae</taxon>
        <taxon>Sphaerochaeta</taxon>
    </lineage>
</organism>
<protein>
    <recommendedName>
        <fullName evidence="4">Phosphatidate cytidylyltransferase</fullName>
    </recommendedName>
</protein>
<reference evidence="2 3" key="2">
    <citation type="submission" date="2018-09" db="EMBL/GenBank/DDBJ databases">
        <title>Genome of Sphaerochaeta halotolerans strain 4-11.</title>
        <authorList>
            <person name="Nazina T.N."/>
            <person name="Sokolova D.S."/>
        </authorList>
    </citation>
    <scope>NUCLEOTIDE SEQUENCE [LARGE SCALE GENOMIC DNA]</scope>
    <source>
        <strain evidence="2 3">4-11</strain>
    </source>
</reference>
<feature type="transmembrane region" description="Helical" evidence="1">
    <location>
        <begin position="178"/>
        <end position="197"/>
    </location>
</feature>
<dbReference type="OrthoDB" id="8149352at2"/>
<comment type="caution">
    <text evidence="2">The sequence shown here is derived from an EMBL/GenBank/DDBJ whole genome shotgun (WGS) entry which is preliminary data.</text>
</comment>
<name>A0A372MEJ8_9SPIR</name>
<dbReference type="RefSeq" id="WP_117331035.1">
    <property type="nucleotide sequence ID" value="NZ_QUWK01000011.1"/>
</dbReference>
<dbReference type="GO" id="GO:0004143">
    <property type="term" value="F:ATP-dependent diacylglycerol kinase activity"/>
    <property type="evidence" value="ECO:0007669"/>
    <property type="project" value="InterPro"/>
</dbReference>
<feature type="transmembrane region" description="Helical" evidence="1">
    <location>
        <begin position="149"/>
        <end position="172"/>
    </location>
</feature>
<dbReference type="Proteomes" id="UP000264002">
    <property type="component" value="Unassembled WGS sequence"/>
</dbReference>
<proteinExistence type="predicted"/>
<feature type="transmembrane region" description="Helical" evidence="1">
    <location>
        <begin position="6"/>
        <end position="25"/>
    </location>
</feature>
<feature type="transmembrane region" description="Helical" evidence="1">
    <location>
        <begin position="46"/>
        <end position="75"/>
    </location>
</feature>
<accession>A0A372MEJ8</accession>
<keyword evidence="1" id="KW-1133">Transmembrane helix</keyword>
<keyword evidence="1" id="KW-0812">Transmembrane</keyword>
<evidence type="ECO:0008006" key="4">
    <source>
        <dbReference type="Google" id="ProtNLM"/>
    </source>
</evidence>
<evidence type="ECO:0000256" key="1">
    <source>
        <dbReference type="SAM" id="Phobius"/>
    </source>
</evidence>
<evidence type="ECO:0000313" key="3">
    <source>
        <dbReference type="Proteomes" id="UP000264002"/>
    </source>
</evidence>
<dbReference type="EMBL" id="QUWK01000011">
    <property type="protein sequence ID" value="RFU94209.1"/>
    <property type="molecule type" value="Genomic_DNA"/>
</dbReference>
<dbReference type="PANTHER" id="PTHR31303:SF1">
    <property type="entry name" value="CTP-DEPENDENT DIACYLGLYCEROL KINASE 1"/>
    <property type="match status" value="1"/>
</dbReference>
<dbReference type="InterPro" id="IPR037997">
    <property type="entry name" value="Dgk1-like"/>
</dbReference>
<keyword evidence="3" id="KW-1185">Reference proteome</keyword>
<dbReference type="PANTHER" id="PTHR31303">
    <property type="entry name" value="CTP-DEPENDENT DIACYLGLYCEROL KINASE 1"/>
    <property type="match status" value="1"/>
</dbReference>
<sequence>MDNNILGLALSFSFLALIILVGIILKRYASISSEAMRKFVHIGVSNWWFIEVQFFTSLSFAVIGPILFIILNSLFTFLDWGKSLGMDDKRRNYGLIYFPVTLLLLVILQYQGVVSTLVCSIAVFVMGYGDGLAALVGSKWGKKKLPVPGMIKSWAGTLTMASVSTLVALIGLGFFSALSFPAVLGISLVVGLVAAAAEALTPLGLDNITVPFSAVLILGVLL</sequence>
<dbReference type="AlphaFoldDB" id="A0A372MEJ8"/>
<reference evidence="3" key="1">
    <citation type="submission" date="2018-08" db="EMBL/GenBank/DDBJ databases">
        <authorList>
            <person name="Grouzdev D.S."/>
            <person name="Krutkina M.S."/>
        </authorList>
    </citation>
    <scope>NUCLEOTIDE SEQUENCE [LARGE SCALE GENOMIC DNA]</scope>
    <source>
        <strain evidence="3">4-11</strain>
    </source>
</reference>
<gene>
    <name evidence="2" type="ORF">DYP60_10500</name>
</gene>
<feature type="transmembrane region" description="Helical" evidence="1">
    <location>
        <begin position="95"/>
        <end position="128"/>
    </location>
</feature>
<keyword evidence="1" id="KW-0472">Membrane</keyword>
<evidence type="ECO:0000313" key="2">
    <source>
        <dbReference type="EMBL" id="RFU94209.1"/>
    </source>
</evidence>